<reference evidence="2" key="2">
    <citation type="submission" date="2020-09" db="EMBL/GenBank/DDBJ databases">
        <authorList>
            <person name="Sun Q."/>
            <person name="Zhou Y."/>
        </authorList>
    </citation>
    <scope>NUCLEOTIDE SEQUENCE</scope>
    <source>
        <strain evidence="2">CGMCC 1.6333</strain>
    </source>
</reference>
<proteinExistence type="predicted"/>
<reference evidence="2" key="1">
    <citation type="journal article" date="2014" name="Int. J. Syst. Evol. Microbiol.">
        <title>Complete genome sequence of Corynebacterium casei LMG S-19264T (=DSM 44701T), isolated from a smear-ripened cheese.</title>
        <authorList>
            <consortium name="US DOE Joint Genome Institute (JGI-PGF)"/>
            <person name="Walter F."/>
            <person name="Albersmeier A."/>
            <person name="Kalinowski J."/>
            <person name="Ruckert C."/>
        </authorList>
    </citation>
    <scope>NUCLEOTIDE SEQUENCE</scope>
    <source>
        <strain evidence="2">CGMCC 1.6333</strain>
    </source>
</reference>
<keyword evidence="1" id="KW-0732">Signal</keyword>
<feature type="chain" id="PRO_5039599458" description="DUF4247 domain-containing protein" evidence="1">
    <location>
        <begin position="22"/>
        <end position="214"/>
    </location>
</feature>
<evidence type="ECO:0008006" key="4">
    <source>
        <dbReference type="Google" id="ProtNLM"/>
    </source>
</evidence>
<dbReference type="Proteomes" id="UP000618460">
    <property type="component" value="Unassembled WGS sequence"/>
</dbReference>
<name>A0A917TL61_9BACI</name>
<gene>
    <name evidence="2" type="ORF">GCM10011351_10370</name>
</gene>
<dbReference type="PROSITE" id="PS51257">
    <property type="entry name" value="PROKAR_LIPOPROTEIN"/>
    <property type="match status" value="1"/>
</dbReference>
<dbReference type="Pfam" id="PF14042">
    <property type="entry name" value="DUF4247"/>
    <property type="match status" value="1"/>
</dbReference>
<feature type="signal peptide" evidence="1">
    <location>
        <begin position="1"/>
        <end position="21"/>
    </location>
</feature>
<protein>
    <recommendedName>
        <fullName evidence="4">DUF4247 domain-containing protein</fullName>
    </recommendedName>
</protein>
<evidence type="ECO:0000313" key="3">
    <source>
        <dbReference type="Proteomes" id="UP000618460"/>
    </source>
</evidence>
<evidence type="ECO:0000256" key="1">
    <source>
        <dbReference type="SAM" id="SignalP"/>
    </source>
</evidence>
<dbReference type="OrthoDB" id="2967172at2"/>
<dbReference type="EMBL" id="BMLG01000003">
    <property type="protein sequence ID" value="GGM26552.1"/>
    <property type="molecule type" value="Genomic_DNA"/>
</dbReference>
<keyword evidence="3" id="KW-1185">Reference proteome</keyword>
<evidence type="ECO:0000313" key="2">
    <source>
        <dbReference type="EMBL" id="GGM26552.1"/>
    </source>
</evidence>
<dbReference type="InterPro" id="IPR025341">
    <property type="entry name" value="DUF4247"/>
</dbReference>
<comment type="caution">
    <text evidence="2">The sequence shown here is derived from an EMBL/GenBank/DDBJ whole genome shotgun (WGS) entry which is preliminary data.</text>
</comment>
<dbReference type="RefSeq" id="WP_117154711.1">
    <property type="nucleotide sequence ID" value="NZ_BMLG01000003.1"/>
</dbReference>
<sequence length="214" mass="23900">MKRIVPFFSIIMALIFLSACGETEPASVDEIPSEPSQAELTDQLKRSTTYDVETLMSDNFYLLDTVVADREEANIYATKQFTVEEIVDVVSETIEPDEISEKKDNQRILIYPNHFVTFKQSEEDSQVTLIEVATDTFVRNNYSPNYLNGFFTYIMLDRMLSTNNWGQNRQNKCSGGSCYGGYTTGQKTFGGGVTTNRTNRGLSSIRGGGPSAGK</sequence>
<organism evidence="2 3">
    <name type="scientific">Paraliobacillus quinghaiensis</name>
    <dbReference type="NCBI Taxonomy" id="470815"/>
    <lineage>
        <taxon>Bacteria</taxon>
        <taxon>Bacillati</taxon>
        <taxon>Bacillota</taxon>
        <taxon>Bacilli</taxon>
        <taxon>Bacillales</taxon>
        <taxon>Bacillaceae</taxon>
        <taxon>Paraliobacillus</taxon>
    </lineage>
</organism>
<dbReference type="AlphaFoldDB" id="A0A917TL61"/>
<accession>A0A917TL61</accession>